<gene>
    <name evidence="6" type="ordered locus">Nmul_A2036</name>
    <name evidence="7" type="ORF">SAMN05216403_13311</name>
</gene>
<dbReference type="PROSITE" id="PS51063">
    <property type="entry name" value="HTH_CRP_2"/>
    <property type="match status" value="1"/>
</dbReference>
<evidence type="ECO:0000256" key="2">
    <source>
        <dbReference type="ARBA" id="ARBA00023125"/>
    </source>
</evidence>
<accession>Q2Y7E1</accession>
<reference evidence="8" key="2">
    <citation type="submission" date="2005-08" db="EMBL/GenBank/DDBJ databases">
        <title>Complete sequence of chromosome 1 of Nitrosospira multiformis ATCC 25196.</title>
        <authorList>
            <person name="Copeland A."/>
            <person name="Lucas S."/>
            <person name="Lapidus A."/>
            <person name="Barry K."/>
            <person name="Detter J.C."/>
            <person name="Glavina T."/>
            <person name="Hammon N."/>
            <person name="Israni S."/>
            <person name="Pitluck S."/>
            <person name="Chain P."/>
            <person name="Malfatti S."/>
            <person name="Shin M."/>
            <person name="Vergez L."/>
            <person name="Schmutz J."/>
            <person name="Larimer F."/>
            <person name="Land M."/>
            <person name="Hauser L."/>
            <person name="Kyrpides N."/>
            <person name="Lykidis A."/>
            <person name="Richardson P."/>
        </authorList>
    </citation>
    <scope>NUCLEOTIDE SEQUENCE [LARGE SCALE GENOMIC DNA]</scope>
    <source>
        <strain evidence="8">ATCC 25196 / NCIMB 11849 / C 71</strain>
    </source>
</reference>
<evidence type="ECO:0000256" key="3">
    <source>
        <dbReference type="ARBA" id="ARBA00023163"/>
    </source>
</evidence>
<proteinExistence type="predicted"/>
<sequence length="255" mass="28345">MSTFHPHPPTQNRLLAALPPIELDDLAPHLELVHLLPGDVLCKAGKQLSYAYFPTSSVISIHCLLENGTLSELTSVGREGMLGVSLFMGGEDTQSSATVQSAGYGYRLNAAFLLQEFNEGGMLQRLLLRYSHALVTEAAQNVICSRYHTAQQRLCRWLMSTWDRLGSQELVLTQESIASILGIRRESVTAIARRLQEAGTICYRRGRIMVNDQAALQRESCECYDIIKKEFDGVFDDVRVCEKARQNSINAANAL</sequence>
<dbReference type="Pfam" id="PF00027">
    <property type="entry name" value="cNMP_binding"/>
    <property type="match status" value="1"/>
</dbReference>
<dbReference type="PROSITE" id="PS50042">
    <property type="entry name" value="CNMP_BINDING_3"/>
    <property type="match status" value="1"/>
</dbReference>
<dbReference type="InterPro" id="IPR018490">
    <property type="entry name" value="cNMP-bd_dom_sf"/>
</dbReference>
<dbReference type="Gene3D" id="2.60.120.10">
    <property type="entry name" value="Jelly Rolls"/>
    <property type="match status" value="1"/>
</dbReference>
<keyword evidence="8" id="KW-1185">Reference proteome</keyword>
<dbReference type="InterPro" id="IPR000595">
    <property type="entry name" value="cNMP-bd_dom"/>
</dbReference>
<evidence type="ECO:0000313" key="8">
    <source>
        <dbReference type="Proteomes" id="UP000002718"/>
    </source>
</evidence>
<evidence type="ECO:0000259" key="4">
    <source>
        <dbReference type="PROSITE" id="PS50042"/>
    </source>
</evidence>
<dbReference type="InterPro" id="IPR036388">
    <property type="entry name" value="WH-like_DNA-bd_sf"/>
</dbReference>
<reference evidence="6" key="1">
    <citation type="submission" date="2005-08" db="EMBL/GenBank/DDBJ databases">
        <title>Complete sequence of Chromosome 1 of Nitrosospira multiformis ATCC 25196.</title>
        <authorList>
            <consortium name="US DOE Joint Genome Institute"/>
            <person name="Copeland A."/>
            <person name="Lucas S."/>
            <person name="Lapidus A."/>
            <person name="Barry K."/>
            <person name="Detter J.C."/>
            <person name="Glavina T."/>
            <person name="Hammon N."/>
            <person name="Israni S."/>
            <person name="Pitluck S."/>
            <person name="Chain P."/>
            <person name="Malfatti S."/>
            <person name="Shin M."/>
            <person name="Vergez L."/>
            <person name="Schmutz J."/>
            <person name="Larimer F."/>
            <person name="Land M."/>
            <person name="Hauser L."/>
            <person name="Kyrpides N."/>
            <person name="Lykidis A."/>
            <person name="Richardson P."/>
        </authorList>
    </citation>
    <scope>NUCLEOTIDE SEQUENCE</scope>
    <source>
        <strain evidence="6">ATCC 25196</strain>
    </source>
</reference>
<organism evidence="6 8">
    <name type="scientific">Nitrosospira multiformis (strain ATCC 25196 / NCIMB 11849 / C 71)</name>
    <dbReference type="NCBI Taxonomy" id="323848"/>
    <lineage>
        <taxon>Bacteria</taxon>
        <taxon>Pseudomonadati</taxon>
        <taxon>Pseudomonadota</taxon>
        <taxon>Betaproteobacteria</taxon>
        <taxon>Nitrosomonadales</taxon>
        <taxon>Nitrosomonadaceae</taxon>
        <taxon>Nitrosospira</taxon>
    </lineage>
</organism>
<evidence type="ECO:0000259" key="5">
    <source>
        <dbReference type="PROSITE" id="PS51063"/>
    </source>
</evidence>
<dbReference type="SUPFAM" id="SSF46785">
    <property type="entry name" value="Winged helix' DNA-binding domain"/>
    <property type="match status" value="1"/>
</dbReference>
<dbReference type="InterPro" id="IPR012318">
    <property type="entry name" value="HTH_CRP"/>
</dbReference>
<dbReference type="Proteomes" id="UP000236751">
    <property type="component" value="Unassembled WGS sequence"/>
</dbReference>
<dbReference type="SMART" id="SM00100">
    <property type="entry name" value="cNMP"/>
    <property type="match status" value="1"/>
</dbReference>
<name>Q2Y7E1_NITMU</name>
<protein>
    <submittedName>
        <fullName evidence="6">Transcriptional regulator, Crp/Fnr family</fullName>
    </submittedName>
</protein>
<reference evidence="7 9" key="4">
    <citation type="submission" date="2016-10" db="EMBL/GenBank/DDBJ databases">
        <authorList>
            <person name="de Groot N.N."/>
        </authorList>
    </citation>
    <scope>NUCLEOTIDE SEQUENCE [LARGE SCALE GENOMIC DNA]</scope>
    <source>
        <strain evidence="7 9">Nl13</strain>
    </source>
</reference>
<dbReference type="GO" id="GO:0003677">
    <property type="term" value="F:DNA binding"/>
    <property type="evidence" value="ECO:0007669"/>
    <property type="project" value="UniProtKB-KW"/>
</dbReference>
<dbReference type="GO" id="GO:0003700">
    <property type="term" value="F:DNA-binding transcription factor activity"/>
    <property type="evidence" value="ECO:0007669"/>
    <property type="project" value="TreeGrafter"/>
</dbReference>
<dbReference type="EMBL" id="CP000103">
    <property type="protein sequence ID" value="ABB75330.1"/>
    <property type="molecule type" value="Genomic_DNA"/>
</dbReference>
<dbReference type="GO" id="GO:0005829">
    <property type="term" value="C:cytosol"/>
    <property type="evidence" value="ECO:0007669"/>
    <property type="project" value="TreeGrafter"/>
</dbReference>
<keyword evidence="3" id="KW-0804">Transcription</keyword>
<dbReference type="Pfam" id="PF13545">
    <property type="entry name" value="HTH_Crp_2"/>
    <property type="match status" value="1"/>
</dbReference>
<dbReference type="PANTHER" id="PTHR24567">
    <property type="entry name" value="CRP FAMILY TRANSCRIPTIONAL REGULATORY PROTEIN"/>
    <property type="match status" value="1"/>
</dbReference>
<evidence type="ECO:0000256" key="1">
    <source>
        <dbReference type="ARBA" id="ARBA00023015"/>
    </source>
</evidence>
<dbReference type="AlphaFoldDB" id="Q2Y7E1"/>
<dbReference type="Proteomes" id="UP000002718">
    <property type="component" value="Chromosome"/>
</dbReference>
<keyword evidence="1" id="KW-0805">Transcription regulation</keyword>
<dbReference type="eggNOG" id="COG0664">
    <property type="taxonomic scope" value="Bacteria"/>
</dbReference>
<dbReference type="HOGENOM" id="CLU_077340_0_0_4"/>
<dbReference type="EMBL" id="FNVK01000033">
    <property type="protein sequence ID" value="SEG12628.1"/>
    <property type="molecule type" value="Genomic_DNA"/>
</dbReference>
<dbReference type="SUPFAM" id="SSF51206">
    <property type="entry name" value="cAMP-binding domain-like"/>
    <property type="match status" value="1"/>
</dbReference>
<dbReference type="Gene3D" id="1.10.10.10">
    <property type="entry name" value="Winged helix-like DNA-binding domain superfamily/Winged helix DNA-binding domain"/>
    <property type="match status" value="1"/>
</dbReference>
<dbReference type="SMART" id="SM00419">
    <property type="entry name" value="HTH_CRP"/>
    <property type="match status" value="1"/>
</dbReference>
<dbReference type="OrthoDB" id="8969464at2"/>
<dbReference type="InterPro" id="IPR014710">
    <property type="entry name" value="RmlC-like_jellyroll"/>
</dbReference>
<dbReference type="RefSeq" id="WP_011381345.1">
    <property type="nucleotide sequence ID" value="NC_007614.1"/>
</dbReference>
<dbReference type="KEGG" id="nmu:Nmul_A2036"/>
<dbReference type="InterPro" id="IPR050397">
    <property type="entry name" value="Env_Response_Regulators"/>
</dbReference>
<evidence type="ECO:0000313" key="9">
    <source>
        <dbReference type="Proteomes" id="UP000236751"/>
    </source>
</evidence>
<keyword evidence="2" id="KW-0238">DNA-binding</keyword>
<dbReference type="PANTHER" id="PTHR24567:SF74">
    <property type="entry name" value="HTH-TYPE TRANSCRIPTIONAL REGULATOR ARCR"/>
    <property type="match status" value="1"/>
</dbReference>
<feature type="domain" description="HTH crp-type" evidence="5">
    <location>
        <begin position="148"/>
        <end position="214"/>
    </location>
</feature>
<evidence type="ECO:0000313" key="6">
    <source>
        <dbReference type="EMBL" id="ABB75330.1"/>
    </source>
</evidence>
<dbReference type="STRING" id="323848.Nmul_A2036"/>
<reference evidence="6 8" key="3">
    <citation type="journal article" date="2008" name="Appl. Environ. Microbiol.">
        <title>Complete genome sequence of Nitrosospira multiformis, an ammonia-oxidizing bacterium from the soil environment.</title>
        <authorList>
            <person name="Norton J.M."/>
            <person name="Klotz M.G."/>
            <person name="Stein L.Y."/>
            <person name="Arp D.J."/>
            <person name="Bottomley P.J."/>
            <person name="Chain P.S."/>
            <person name="Hauser L.J."/>
            <person name="Land M.L."/>
            <person name="Larimer F.W."/>
            <person name="Shin M.W."/>
            <person name="Starkenburg S.R."/>
        </authorList>
    </citation>
    <scope>NUCLEOTIDE SEQUENCE [LARGE SCALE GENOMIC DNA]</scope>
    <source>
        <strain evidence="6">ATCC 25196</strain>
        <strain evidence="8">ATCC 25196 / NCIMB 11849 / C 71</strain>
    </source>
</reference>
<evidence type="ECO:0000313" key="7">
    <source>
        <dbReference type="EMBL" id="SEG12628.1"/>
    </source>
</evidence>
<feature type="domain" description="Cyclic nucleotide-binding" evidence="4">
    <location>
        <begin position="14"/>
        <end position="101"/>
    </location>
</feature>
<dbReference type="InterPro" id="IPR036390">
    <property type="entry name" value="WH_DNA-bd_sf"/>
</dbReference>